<evidence type="ECO:0000256" key="8">
    <source>
        <dbReference type="RuleBase" id="RU365092"/>
    </source>
</evidence>
<feature type="transmembrane region" description="Helical" evidence="8">
    <location>
        <begin position="528"/>
        <end position="547"/>
    </location>
</feature>
<keyword evidence="7 8" id="KW-0472">Membrane</keyword>
<dbReference type="Pfam" id="PF02652">
    <property type="entry name" value="Lactate_perm"/>
    <property type="match status" value="1"/>
</dbReference>
<dbReference type="PANTHER" id="PTHR30003:SF0">
    <property type="entry name" value="GLYCOLATE PERMEASE GLCA-RELATED"/>
    <property type="match status" value="1"/>
</dbReference>
<comment type="caution">
    <text evidence="8">Lacks conserved residue(s) required for the propagation of feature annotation.</text>
</comment>
<feature type="transmembrane region" description="Helical" evidence="8">
    <location>
        <begin position="361"/>
        <end position="380"/>
    </location>
</feature>
<evidence type="ECO:0000313" key="10">
    <source>
        <dbReference type="Proteomes" id="UP001597519"/>
    </source>
</evidence>
<keyword evidence="5 8" id="KW-0812">Transmembrane</keyword>
<feature type="transmembrane region" description="Helical" evidence="8">
    <location>
        <begin position="258"/>
        <end position="275"/>
    </location>
</feature>
<evidence type="ECO:0000256" key="6">
    <source>
        <dbReference type="ARBA" id="ARBA00022989"/>
    </source>
</evidence>
<evidence type="ECO:0000256" key="4">
    <source>
        <dbReference type="ARBA" id="ARBA00022475"/>
    </source>
</evidence>
<feature type="transmembrane region" description="Helical" evidence="8">
    <location>
        <begin position="99"/>
        <end position="119"/>
    </location>
</feature>
<feature type="transmembrane region" description="Helical" evidence="8">
    <location>
        <begin position="318"/>
        <end position="341"/>
    </location>
</feature>
<feature type="transmembrane region" description="Helical" evidence="8">
    <location>
        <begin position="6"/>
        <end position="22"/>
    </location>
</feature>
<organism evidence="9 10">
    <name type="scientific">Corticicoccus populi</name>
    <dbReference type="NCBI Taxonomy" id="1812821"/>
    <lineage>
        <taxon>Bacteria</taxon>
        <taxon>Bacillati</taxon>
        <taxon>Bacillota</taxon>
        <taxon>Bacilli</taxon>
        <taxon>Bacillales</taxon>
        <taxon>Staphylococcaceae</taxon>
        <taxon>Corticicoccus</taxon>
    </lineage>
</organism>
<comment type="function">
    <text evidence="8">Uptake of L-lactate across the membrane. Can also transport D-lactate and glycolate.</text>
</comment>
<dbReference type="InterPro" id="IPR003804">
    <property type="entry name" value="Lactate_perm"/>
</dbReference>
<accession>A0ABW5X0A2</accession>
<gene>
    <name evidence="9" type="ORF">ACFSX4_13885</name>
</gene>
<evidence type="ECO:0000256" key="5">
    <source>
        <dbReference type="ARBA" id="ARBA00022692"/>
    </source>
</evidence>
<dbReference type="RefSeq" id="WP_377775886.1">
    <property type="nucleotide sequence ID" value="NZ_JBHUOQ010000005.1"/>
</dbReference>
<keyword evidence="6 8" id="KW-1133">Transmembrane helix</keyword>
<dbReference type="PANTHER" id="PTHR30003">
    <property type="entry name" value="L-LACTATE PERMEASE"/>
    <property type="match status" value="1"/>
</dbReference>
<evidence type="ECO:0000256" key="7">
    <source>
        <dbReference type="ARBA" id="ARBA00023136"/>
    </source>
</evidence>
<keyword evidence="4 8" id="KW-1003">Cell membrane</keyword>
<proteinExistence type="inferred from homology"/>
<feature type="transmembrane region" description="Helical" evidence="8">
    <location>
        <begin position="58"/>
        <end position="78"/>
    </location>
</feature>
<name>A0ABW5X0A2_9STAP</name>
<keyword evidence="3 8" id="KW-0813">Transport</keyword>
<evidence type="ECO:0000256" key="3">
    <source>
        <dbReference type="ARBA" id="ARBA00022448"/>
    </source>
</evidence>
<feature type="transmembrane region" description="Helical" evidence="8">
    <location>
        <begin position="553"/>
        <end position="574"/>
    </location>
</feature>
<dbReference type="Proteomes" id="UP001597519">
    <property type="component" value="Unassembled WGS sequence"/>
</dbReference>
<feature type="transmembrane region" description="Helical" evidence="8">
    <location>
        <begin position="189"/>
        <end position="220"/>
    </location>
</feature>
<evidence type="ECO:0000313" key="9">
    <source>
        <dbReference type="EMBL" id="MFD2831563.1"/>
    </source>
</evidence>
<reference evidence="10" key="1">
    <citation type="journal article" date="2019" name="Int. J. Syst. Evol. Microbiol.">
        <title>The Global Catalogue of Microorganisms (GCM) 10K type strain sequencing project: providing services to taxonomists for standard genome sequencing and annotation.</title>
        <authorList>
            <consortium name="The Broad Institute Genomics Platform"/>
            <consortium name="The Broad Institute Genome Sequencing Center for Infectious Disease"/>
            <person name="Wu L."/>
            <person name="Ma J."/>
        </authorList>
    </citation>
    <scope>NUCLEOTIDE SEQUENCE [LARGE SCALE GENOMIC DNA]</scope>
    <source>
        <strain evidence="10">KCTC 33575</strain>
    </source>
</reference>
<evidence type="ECO:0000256" key="2">
    <source>
        <dbReference type="ARBA" id="ARBA00010100"/>
    </source>
</evidence>
<comment type="subcellular location">
    <subcellularLocation>
        <location evidence="1 8">Cell membrane</location>
        <topology evidence="1 8">Multi-pass membrane protein</topology>
    </subcellularLocation>
</comment>
<feature type="transmembrane region" description="Helical" evidence="8">
    <location>
        <begin position="498"/>
        <end position="519"/>
    </location>
</feature>
<comment type="similarity">
    <text evidence="2 8">Belongs to the lactate permease family.</text>
</comment>
<protein>
    <recommendedName>
        <fullName evidence="8">L-lactate permease</fullName>
    </recommendedName>
</protein>
<comment type="caution">
    <text evidence="9">The sequence shown here is derived from an EMBL/GenBank/DDBJ whole genome shotgun (WGS) entry which is preliminary data.</text>
</comment>
<feature type="transmembrane region" description="Helical" evidence="8">
    <location>
        <begin position="29"/>
        <end position="46"/>
    </location>
</feature>
<feature type="transmembrane region" description="Helical" evidence="8">
    <location>
        <begin position="125"/>
        <end position="147"/>
    </location>
</feature>
<feature type="transmembrane region" description="Helical" evidence="8">
    <location>
        <begin position="232"/>
        <end position="252"/>
    </location>
</feature>
<feature type="transmembrane region" description="Helical" evidence="8">
    <location>
        <begin position="152"/>
        <end position="169"/>
    </location>
</feature>
<keyword evidence="10" id="KW-1185">Reference proteome</keyword>
<evidence type="ECO:0000256" key="1">
    <source>
        <dbReference type="ARBA" id="ARBA00004651"/>
    </source>
</evidence>
<dbReference type="EMBL" id="JBHUOQ010000005">
    <property type="protein sequence ID" value="MFD2831563.1"/>
    <property type="molecule type" value="Genomic_DNA"/>
</dbReference>
<feature type="transmembrane region" description="Helical" evidence="8">
    <location>
        <begin position="400"/>
        <end position="418"/>
    </location>
</feature>
<dbReference type="NCBIfam" id="TIGR00795">
    <property type="entry name" value="lctP"/>
    <property type="match status" value="1"/>
</dbReference>
<sequence>MQVLFSLLPIISIFFFLVILKYSARRGMLFSFIITVLIAYFGWQMGGTEILAASIKGALTALEVGVIVFGAVLLLNVMKESGAVDVIRASFTSISPDRRVQAIIVAWLFGTFLEGAAGWGAPATIVGPLLIALGFPALAAVMVAVILQSTPVSYGAVGTPILVGVNTSLENQPIVDTYLAGQNMELSSLIFDIGAQVSIFHGMVGVFIPLFMVAMLTRFFGEKKSFLEGFKIWPFAIFAGLMFVIPYMLVANFIGPEFPSILGGLIGLAIVVPLAKKGFLMPKDTFDFAPKQKWDSSWLSDISVETKVNKNLSLIKAWMPYILVAVLLILTRIHELGIRGILSSWELVFNDILGTGINHNVSPLMIPGTVFIVVALISGVIHKVDLRGMGEAFKVSGKTIVAAMSALIVSVPLVQVFINSGLNTGGFDSMPIVLAEGAANLFGDSWPLISPTIGAIGAFAAGSNTVSNMMFGLFQFGVADTISANPIIIVALQAVGGAAGNMICVHNIVAASAAAGVVGKEGTLITKLLIPTAFYVLLAGAIGFVWLNGIGLNIGMIIIVALLSVIIVMIIRSYNQRESLSR</sequence>